<evidence type="ECO:0000256" key="6">
    <source>
        <dbReference type="ARBA" id="ARBA00023004"/>
    </source>
</evidence>
<evidence type="ECO:0000256" key="3">
    <source>
        <dbReference type="ARBA" id="ARBA00022723"/>
    </source>
</evidence>
<sequence length="483" mass="53871">MAIIYDNRPFKTRIKECIDNQFKVHAIQRAQDVFGDNREKLVAAVPEWQDFRQHAAELRDHVLANLDYYVNQFAENAEKAGAHIHFAEDGVEASKIALEILRQKEAKMVVKSKTMVSEEISLNEILIEAGIEVNETDLAEFILQTADNNPPSHIVVPALHLERNKIREIFMEKIGYVGSNDPEEMTKYVRQYIRQRFLNADVGFNGCNFGVAESGTVTIVSNEGNGRMASSIPETQIVLMGTERIVPDFAALDIMMELLIRSSVGSKISSYFSMITGPAKDGEADGPREQHIILVDNGRSRILGSEFEEMLRCIRCGACMNVCPVYRQITGHGYGSIYPGPMGAVLTPLLVGYDKAGDLPYASTLCGECTDACPVKIPLHELLLKHRVKIAEEENLRPPVEKAIFKVVGTVFGNNKLFDLGTKAGAIGMKFLSHNGTMDEWTKVIPVLGGWTKSKELGVLKTKKFRDVYAEYEAQKKAQKKEK</sequence>
<dbReference type="Pfam" id="PF02589">
    <property type="entry name" value="LUD_dom"/>
    <property type="match status" value="1"/>
</dbReference>
<dbReference type="GO" id="GO:0006089">
    <property type="term" value="P:lactate metabolic process"/>
    <property type="evidence" value="ECO:0007669"/>
    <property type="project" value="InterPro"/>
</dbReference>
<dbReference type="Gene3D" id="3.40.50.10420">
    <property type="entry name" value="NagB/RpiA/CoA transferase-like"/>
    <property type="match status" value="1"/>
</dbReference>
<keyword evidence="6" id="KW-0408">Iron</keyword>
<dbReference type="InterPro" id="IPR003741">
    <property type="entry name" value="LUD_dom"/>
</dbReference>
<dbReference type="eggNOG" id="COG1139">
    <property type="taxonomic scope" value="Bacteria"/>
</dbReference>
<protein>
    <submittedName>
        <fullName evidence="9">Amino acid dehydrogenase</fullName>
    </submittedName>
</protein>
<feature type="domain" description="4Fe-4S ferredoxin-type" evidence="8">
    <location>
        <begin position="303"/>
        <end position="334"/>
    </location>
</feature>
<evidence type="ECO:0000256" key="7">
    <source>
        <dbReference type="ARBA" id="ARBA00023014"/>
    </source>
</evidence>
<dbReference type="PANTHER" id="PTHR47153">
    <property type="entry name" value="LACTATE UTILIZATION PROTEIN B"/>
    <property type="match status" value="1"/>
</dbReference>
<dbReference type="PROSITE" id="PS51379">
    <property type="entry name" value="4FE4S_FER_2"/>
    <property type="match status" value="1"/>
</dbReference>
<dbReference type="Proteomes" id="UP000029628">
    <property type="component" value="Unassembled WGS sequence"/>
</dbReference>
<keyword evidence="4" id="KW-0677">Repeat</keyword>
<keyword evidence="1" id="KW-0813">Transport</keyword>
<dbReference type="InterPro" id="IPR017896">
    <property type="entry name" value="4Fe4S_Fe-S-bd"/>
</dbReference>
<evidence type="ECO:0000256" key="1">
    <source>
        <dbReference type="ARBA" id="ARBA00022448"/>
    </source>
</evidence>
<dbReference type="Gene3D" id="1.10.1060.10">
    <property type="entry name" value="Alpha-helical ferredoxin"/>
    <property type="match status" value="1"/>
</dbReference>
<keyword evidence="3" id="KW-0479">Metal-binding</keyword>
<dbReference type="GO" id="GO:0046872">
    <property type="term" value="F:metal ion binding"/>
    <property type="evidence" value="ECO:0007669"/>
    <property type="project" value="UniProtKB-KW"/>
</dbReference>
<dbReference type="SUPFAM" id="SSF46548">
    <property type="entry name" value="alpha-helical ferredoxin"/>
    <property type="match status" value="1"/>
</dbReference>
<evidence type="ECO:0000313" key="9">
    <source>
        <dbReference type="EMBL" id="KGF46448.1"/>
    </source>
</evidence>
<dbReference type="RefSeq" id="WP_028257947.1">
    <property type="nucleotide sequence ID" value="NZ_JRNT01000040.1"/>
</dbReference>
<dbReference type="InterPro" id="IPR037171">
    <property type="entry name" value="NagB/RpiA_transferase-like"/>
</dbReference>
<keyword evidence="7" id="KW-0411">Iron-sulfur</keyword>
<dbReference type="PROSITE" id="PS00198">
    <property type="entry name" value="4FE4S_FER_1"/>
    <property type="match status" value="1"/>
</dbReference>
<keyword evidence="5" id="KW-0249">Electron transport</keyword>
<organism evidence="9 10">
    <name type="scientific">Veillonella montpellierensis DNF00314</name>
    <dbReference type="NCBI Taxonomy" id="1401067"/>
    <lineage>
        <taxon>Bacteria</taxon>
        <taxon>Bacillati</taxon>
        <taxon>Bacillota</taxon>
        <taxon>Negativicutes</taxon>
        <taxon>Veillonellales</taxon>
        <taxon>Veillonellaceae</taxon>
        <taxon>Veillonella</taxon>
    </lineage>
</organism>
<dbReference type="InterPro" id="IPR004452">
    <property type="entry name" value="LutB/LldF"/>
</dbReference>
<dbReference type="SUPFAM" id="SSF100950">
    <property type="entry name" value="NagB/RpiA/CoA transferase-like"/>
    <property type="match status" value="1"/>
</dbReference>
<keyword evidence="2" id="KW-0004">4Fe-4S</keyword>
<name>A0A096AH33_9FIRM</name>
<evidence type="ECO:0000256" key="5">
    <source>
        <dbReference type="ARBA" id="ARBA00022982"/>
    </source>
</evidence>
<dbReference type="EMBL" id="JRNT01000040">
    <property type="protein sequence ID" value="KGF46448.1"/>
    <property type="molecule type" value="Genomic_DNA"/>
</dbReference>
<dbReference type="InterPro" id="IPR009051">
    <property type="entry name" value="Helical_ferredxn"/>
</dbReference>
<evidence type="ECO:0000256" key="2">
    <source>
        <dbReference type="ARBA" id="ARBA00022485"/>
    </source>
</evidence>
<reference evidence="9 10" key="1">
    <citation type="submission" date="2014-07" db="EMBL/GenBank/DDBJ databases">
        <authorList>
            <person name="McCorrison J."/>
            <person name="Sanka R."/>
            <person name="Torralba M."/>
            <person name="Gillis M."/>
            <person name="Haft D.H."/>
            <person name="Methe B."/>
            <person name="Sutton G."/>
            <person name="Nelson K.E."/>
        </authorList>
    </citation>
    <scope>NUCLEOTIDE SEQUENCE [LARGE SCALE GENOMIC DNA]</scope>
    <source>
        <strain evidence="9 10">DNF00314</strain>
    </source>
</reference>
<dbReference type="InterPro" id="IPR024185">
    <property type="entry name" value="FTHF_cligase-like_sf"/>
</dbReference>
<evidence type="ECO:0000313" key="10">
    <source>
        <dbReference type="Proteomes" id="UP000029628"/>
    </source>
</evidence>
<keyword evidence="10" id="KW-1185">Reference proteome</keyword>
<evidence type="ECO:0000256" key="4">
    <source>
        <dbReference type="ARBA" id="ARBA00022737"/>
    </source>
</evidence>
<accession>A0A096AH33</accession>
<dbReference type="PANTHER" id="PTHR47153:SF2">
    <property type="entry name" value="LACTATE UTILIZATION PROTEIN B"/>
    <property type="match status" value="1"/>
</dbReference>
<comment type="caution">
    <text evidence="9">The sequence shown here is derived from an EMBL/GenBank/DDBJ whole genome shotgun (WGS) entry which is preliminary data.</text>
</comment>
<dbReference type="Pfam" id="PF13183">
    <property type="entry name" value="Fer4_8"/>
    <property type="match status" value="1"/>
</dbReference>
<dbReference type="InterPro" id="IPR017900">
    <property type="entry name" value="4Fe4S_Fe_S_CS"/>
</dbReference>
<dbReference type="NCBIfam" id="TIGR00273">
    <property type="entry name" value="LutB/LldF family L-lactate oxidation iron-sulfur protein"/>
    <property type="match status" value="1"/>
</dbReference>
<evidence type="ECO:0000259" key="8">
    <source>
        <dbReference type="PROSITE" id="PS51379"/>
    </source>
</evidence>
<proteinExistence type="predicted"/>
<gene>
    <name evidence="9" type="ORF">HMPREF0872_08365</name>
</gene>
<dbReference type="AlphaFoldDB" id="A0A096AH33"/>
<dbReference type="GO" id="GO:0051539">
    <property type="term" value="F:4 iron, 4 sulfur cluster binding"/>
    <property type="evidence" value="ECO:0007669"/>
    <property type="project" value="UniProtKB-KW"/>
</dbReference>